<dbReference type="FunFam" id="1.10.510.10:FF:000161">
    <property type="entry name" value="Wall-associated receptor kinase-like 20"/>
    <property type="match status" value="1"/>
</dbReference>
<evidence type="ECO:0000256" key="19">
    <source>
        <dbReference type="SAM" id="Phobius"/>
    </source>
</evidence>
<keyword evidence="14" id="KW-0675">Receptor</keyword>
<keyword evidence="13 19" id="KW-0472">Membrane</keyword>
<dbReference type="PROSITE" id="PS00108">
    <property type="entry name" value="PROTEIN_KINASE_ST"/>
    <property type="match status" value="1"/>
</dbReference>
<protein>
    <recommendedName>
        <fullName evidence="2">non-specific serine/threonine protein kinase</fullName>
        <ecNumber evidence="2">2.7.11.1</ecNumber>
    </recommendedName>
</protein>
<evidence type="ECO:0000256" key="10">
    <source>
        <dbReference type="ARBA" id="ARBA00022777"/>
    </source>
</evidence>
<dbReference type="Pfam" id="PF07714">
    <property type="entry name" value="PK_Tyr_Ser-Thr"/>
    <property type="match status" value="1"/>
</dbReference>
<evidence type="ECO:0000256" key="8">
    <source>
        <dbReference type="ARBA" id="ARBA00022729"/>
    </source>
</evidence>
<dbReference type="PANTHER" id="PTHR46008">
    <property type="entry name" value="LEAF RUST 10 DISEASE-RESISTANCE LOCUS RECEPTOR-LIKE PROTEIN KINASE-LIKE 1.4"/>
    <property type="match status" value="1"/>
</dbReference>
<evidence type="ECO:0000313" key="21">
    <source>
        <dbReference type="EMBL" id="RXH96576.1"/>
    </source>
</evidence>
<sequence length="1132" mass="127363">MPCSYGISNTSSSSSSTNICGTYDCGNGLTFRYPFWHGEATTADQYCGYPGFGLTCSADGEPILTLPTDSYYVKQINYTDSTVHLVDIDVVGHTCPRARHNVTLGTLPLNYSHPDLNLSFYFNCTSYPPLVPPIGCLGDGKMQSYVFTVGNETEGFDWFENCEENVVVPVIKTTEITSGFDGLIGGFGGAMNEGFVLDWGMAKDCGSCEANGGFCGYNNTAHNFLCFCKNGTRTNGVCKQVTMPTPTHFLLKLPVSFPIIFHYLVTVILLSTPVLGEDDHRYTECRRYYDCGLLKNISYPFWAAQGPPQHCGLEYYELTCREDQFPVMKIEDQDFLVLNFRQFYTMTIARSDLWDTSCTDHIVNTTLDYDRFSYVPSVRNLTLLYGCQPGNMSVPNGFACKAKGTDRDDISYYVDDNSSRIHVGNWASCYLNFRVPIRWEGVDFMPDTPNKLKQVLKQGFQVRYEAEWELCRLCVLSNGTCGSNSNSNSFVCYCGDGICSLSGDRRFEACEPQTCGNGPNIGYPFWLSGKQESCGYPSFKITCNEKYPVFSISDDDYIIREIFYSNHSFVLANAAVYDDKCPLPQHNFSLDRTPFNYSSDHVNFSFFYDCPEDDSEYMLSYPIDCASNGSHHSFATFHKELVERMNSLDSCRSSVHLPFDGAANVDALMQMNYTEILKMGFILNWTAQNCSNCERSGGRCGFDDNEFVCFCSDRPHVKTCDDDNNSLNWKRKVIVGVCTAVATVAIMCVIFFVYQRRNRKLNDPSSLVTRSILSSTYSMDDDMEKGSTYHGVHIFSYKELEEATNYFDSAKVLGDGGFGTVYHGNVRDGRAVAVKRLYENNFKRVEQFMNEIEILARLRHQNLVLLYGCTSRHCRELLLVYEYIPNGTLAEHLHGEKAKPGSLPWLTRIKIAIETAKALSYLHASDIIHRDVKTTNILLDNFFCVKVADFGLSRLFPMNVTHISTAPQGTPGYVDPEYNECYQLTSKSDVYSFGVVLIELISSMPAVDITRHRHEINLSTMAINKIQKQTLHELVDPYLGFESDSRTRKMIIAVAELAFRCLNSDKDLRPSMIEVLNELKRIQSDDFDIQKAEEIDISAIDIVPLKSDPLPASPDSVAFKWTSVSTTPNASG</sequence>
<keyword evidence="12 19" id="KW-1133">Transmembrane helix</keyword>
<dbReference type="STRING" id="3750.A0A498JNH5"/>
<keyword evidence="22" id="KW-1185">Reference proteome</keyword>
<accession>A0A498JNH5</accession>
<evidence type="ECO:0000256" key="18">
    <source>
        <dbReference type="PROSITE-ProRule" id="PRU10141"/>
    </source>
</evidence>
<dbReference type="PROSITE" id="PS00107">
    <property type="entry name" value="PROTEIN_KINASE_ATP"/>
    <property type="match status" value="1"/>
</dbReference>
<dbReference type="SUPFAM" id="SSF56112">
    <property type="entry name" value="Protein kinase-like (PK-like)"/>
    <property type="match status" value="1"/>
</dbReference>
<dbReference type="InterPro" id="IPR017441">
    <property type="entry name" value="Protein_kinase_ATP_BS"/>
</dbReference>
<evidence type="ECO:0000256" key="12">
    <source>
        <dbReference type="ARBA" id="ARBA00022989"/>
    </source>
</evidence>
<keyword evidence="4" id="KW-0723">Serine/threonine-protein kinase</keyword>
<evidence type="ECO:0000256" key="9">
    <source>
        <dbReference type="ARBA" id="ARBA00022741"/>
    </source>
</evidence>
<comment type="catalytic activity">
    <reaction evidence="17">
        <text>L-seryl-[protein] + ATP = O-phospho-L-seryl-[protein] + ADP + H(+)</text>
        <dbReference type="Rhea" id="RHEA:17989"/>
        <dbReference type="Rhea" id="RHEA-COMP:9863"/>
        <dbReference type="Rhea" id="RHEA-COMP:11604"/>
        <dbReference type="ChEBI" id="CHEBI:15378"/>
        <dbReference type="ChEBI" id="CHEBI:29999"/>
        <dbReference type="ChEBI" id="CHEBI:30616"/>
        <dbReference type="ChEBI" id="CHEBI:83421"/>
        <dbReference type="ChEBI" id="CHEBI:456216"/>
        <dbReference type="EC" id="2.7.11.1"/>
    </reaction>
</comment>
<dbReference type="InterPro" id="IPR032872">
    <property type="entry name" value="WAK_assoc_C"/>
</dbReference>
<dbReference type="FunFam" id="3.30.200.20:FF:000214">
    <property type="entry name" value="WAK1-OsWAK receptor-like cytoplasmic kinase (OsWAK-RLCK)"/>
    <property type="match status" value="1"/>
</dbReference>
<dbReference type="GO" id="GO:0004674">
    <property type="term" value="F:protein serine/threonine kinase activity"/>
    <property type="evidence" value="ECO:0007669"/>
    <property type="project" value="UniProtKB-KW"/>
</dbReference>
<dbReference type="AlphaFoldDB" id="A0A498JNH5"/>
<dbReference type="GO" id="GO:0030247">
    <property type="term" value="F:polysaccharide binding"/>
    <property type="evidence" value="ECO:0007669"/>
    <property type="project" value="InterPro"/>
</dbReference>
<keyword evidence="5" id="KW-0597">Phosphoprotein</keyword>
<evidence type="ECO:0000256" key="1">
    <source>
        <dbReference type="ARBA" id="ARBA00004251"/>
    </source>
</evidence>
<evidence type="ECO:0000256" key="16">
    <source>
        <dbReference type="ARBA" id="ARBA00047899"/>
    </source>
</evidence>
<gene>
    <name evidence="21" type="ORF">DVH24_009080</name>
</gene>
<dbReference type="PANTHER" id="PTHR46008:SF20">
    <property type="entry name" value="PROTEIN KINASE DOMAIN-CONTAINING PROTEIN"/>
    <property type="match status" value="1"/>
</dbReference>
<dbReference type="SMART" id="SM00220">
    <property type="entry name" value="S_TKc"/>
    <property type="match status" value="1"/>
</dbReference>
<dbReference type="InterPro" id="IPR001245">
    <property type="entry name" value="Ser-Thr/Tyr_kinase_cat_dom"/>
</dbReference>
<keyword evidence="3" id="KW-1003">Cell membrane</keyword>
<evidence type="ECO:0000256" key="4">
    <source>
        <dbReference type="ARBA" id="ARBA00022527"/>
    </source>
</evidence>
<dbReference type="GO" id="GO:0005886">
    <property type="term" value="C:plasma membrane"/>
    <property type="evidence" value="ECO:0007669"/>
    <property type="project" value="UniProtKB-SubCell"/>
</dbReference>
<dbReference type="InterPro" id="IPR011009">
    <property type="entry name" value="Kinase-like_dom_sf"/>
</dbReference>
<evidence type="ECO:0000256" key="6">
    <source>
        <dbReference type="ARBA" id="ARBA00022679"/>
    </source>
</evidence>
<evidence type="ECO:0000256" key="15">
    <source>
        <dbReference type="ARBA" id="ARBA00023180"/>
    </source>
</evidence>
<dbReference type="Pfam" id="PF14380">
    <property type="entry name" value="WAK_assoc"/>
    <property type="match status" value="3"/>
</dbReference>
<evidence type="ECO:0000256" key="2">
    <source>
        <dbReference type="ARBA" id="ARBA00012513"/>
    </source>
</evidence>
<reference evidence="21 22" key="1">
    <citation type="submission" date="2018-10" db="EMBL/GenBank/DDBJ databases">
        <title>A high-quality apple genome assembly.</title>
        <authorList>
            <person name="Hu J."/>
        </authorList>
    </citation>
    <scope>NUCLEOTIDE SEQUENCE [LARGE SCALE GENOMIC DNA]</scope>
    <source>
        <strain evidence="22">cv. HFTH1</strain>
        <tissue evidence="21">Young leaf</tissue>
    </source>
</reference>
<dbReference type="EMBL" id="RDQH01000332">
    <property type="protein sequence ID" value="RXH96576.1"/>
    <property type="molecule type" value="Genomic_DNA"/>
</dbReference>
<dbReference type="Gene3D" id="1.10.510.10">
    <property type="entry name" value="Transferase(Phosphotransferase) domain 1"/>
    <property type="match status" value="1"/>
</dbReference>
<keyword evidence="9 18" id="KW-0547">Nucleotide-binding</keyword>
<evidence type="ECO:0000259" key="20">
    <source>
        <dbReference type="PROSITE" id="PS50011"/>
    </source>
</evidence>
<dbReference type="EC" id="2.7.11.1" evidence="2"/>
<dbReference type="InterPro" id="IPR000719">
    <property type="entry name" value="Prot_kinase_dom"/>
</dbReference>
<dbReference type="Proteomes" id="UP000290289">
    <property type="component" value="Chromosome 6"/>
</dbReference>
<dbReference type="Pfam" id="PF13947">
    <property type="entry name" value="GUB_WAK_bind"/>
    <property type="match status" value="3"/>
</dbReference>
<dbReference type="InterPro" id="IPR008271">
    <property type="entry name" value="Ser/Thr_kinase_AS"/>
</dbReference>
<comment type="subcellular location">
    <subcellularLocation>
        <location evidence="1">Cell membrane</location>
        <topology evidence="1">Single-pass type I membrane protein</topology>
    </subcellularLocation>
</comment>
<organism evidence="21 22">
    <name type="scientific">Malus domestica</name>
    <name type="common">Apple</name>
    <name type="synonym">Pyrus malus</name>
    <dbReference type="NCBI Taxonomy" id="3750"/>
    <lineage>
        <taxon>Eukaryota</taxon>
        <taxon>Viridiplantae</taxon>
        <taxon>Streptophyta</taxon>
        <taxon>Embryophyta</taxon>
        <taxon>Tracheophyta</taxon>
        <taxon>Spermatophyta</taxon>
        <taxon>Magnoliopsida</taxon>
        <taxon>eudicotyledons</taxon>
        <taxon>Gunneridae</taxon>
        <taxon>Pentapetalae</taxon>
        <taxon>rosids</taxon>
        <taxon>fabids</taxon>
        <taxon>Rosales</taxon>
        <taxon>Rosaceae</taxon>
        <taxon>Amygdaloideae</taxon>
        <taxon>Maleae</taxon>
        <taxon>Malus</taxon>
    </lineage>
</organism>
<evidence type="ECO:0000256" key="3">
    <source>
        <dbReference type="ARBA" id="ARBA00022475"/>
    </source>
</evidence>
<keyword evidence="10" id="KW-0418">Kinase</keyword>
<evidence type="ECO:0000256" key="11">
    <source>
        <dbReference type="ARBA" id="ARBA00022840"/>
    </source>
</evidence>
<dbReference type="GO" id="GO:0005524">
    <property type="term" value="F:ATP binding"/>
    <property type="evidence" value="ECO:0007669"/>
    <property type="project" value="UniProtKB-UniRule"/>
</dbReference>
<keyword evidence="15" id="KW-0325">Glycoprotein</keyword>
<comment type="catalytic activity">
    <reaction evidence="16">
        <text>L-threonyl-[protein] + ATP = O-phospho-L-threonyl-[protein] + ADP + H(+)</text>
        <dbReference type="Rhea" id="RHEA:46608"/>
        <dbReference type="Rhea" id="RHEA-COMP:11060"/>
        <dbReference type="Rhea" id="RHEA-COMP:11605"/>
        <dbReference type="ChEBI" id="CHEBI:15378"/>
        <dbReference type="ChEBI" id="CHEBI:30013"/>
        <dbReference type="ChEBI" id="CHEBI:30616"/>
        <dbReference type="ChEBI" id="CHEBI:61977"/>
        <dbReference type="ChEBI" id="CHEBI:456216"/>
        <dbReference type="EC" id="2.7.11.1"/>
    </reaction>
</comment>
<evidence type="ECO:0000256" key="14">
    <source>
        <dbReference type="ARBA" id="ARBA00023170"/>
    </source>
</evidence>
<keyword evidence="11 18" id="KW-0067">ATP-binding</keyword>
<dbReference type="InterPro" id="IPR025287">
    <property type="entry name" value="WAK_GUB"/>
</dbReference>
<keyword evidence="8" id="KW-0732">Signal</keyword>
<comment type="caution">
    <text evidence="21">The sequence shown here is derived from an EMBL/GenBank/DDBJ whole genome shotgun (WGS) entry which is preliminary data.</text>
</comment>
<proteinExistence type="predicted"/>
<feature type="binding site" evidence="18">
    <location>
        <position position="835"/>
    </location>
    <ligand>
        <name>ATP</name>
        <dbReference type="ChEBI" id="CHEBI:30616"/>
    </ligand>
</feature>
<keyword evidence="6" id="KW-0808">Transferase</keyword>
<evidence type="ECO:0000256" key="7">
    <source>
        <dbReference type="ARBA" id="ARBA00022692"/>
    </source>
</evidence>
<evidence type="ECO:0000256" key="5">
    <source>
        <dbReference type="ARBA" id="ARBA00022553"/>
    </source>
</evidence>
<evidence type="ECO:0000313" key="22">
    <source>
        <dbReference type="Proteomes" id="UP000290289"/>
    </source>
</evidence>
<evidence type="ECO:0000256" key="13">
    <source>
        <dbReference type="ARBA" id="ARBA00023136"/>
    </source>
</evidence>
<evidence type="ECO:0000256" key="17">
    <source>
        <dbReference type="ARBA" id="ARBA00048679"/>
    </source>
</evidence>
<name>A0A498JNH5_MALDO</name>
<dbReference type="Gene3D" id="3.30.200.20">
    <property type="entry name" value="Phosphorylase Kinase, domain 1"/>
    <property type="match status" value="1"/>
</dbReference>
<feature type="transmembrane region" description="Helical" evidence="19">
    <location>
        <begin position="733"/>
        <end position="754"/>
    </location>
</feature>
<dbReference type="CDD" id="cd14066">
    <property type="entry name" value="STKc_IRAK"/>
    <property type="match status" value="1"/>
</dbReference>
<keyword evidence="7 19" id="KW-0812">Transmembrane</keyword>
<dbReference type="PROSITE" id="PS50011">
    <property type="entry name" value="PROTEIN_KINASE_DOM"/>
    <property type="match status" value="1"/>
</dbReference>
<feature type="domain" description="Protein kinase" evidence="20">
    <location>
        <begin position="807"/>
        <end position="1082"/>
    </location>
</feature>